<dbReference type="InterPro" id="IPR008979">
    <property type="entry name" value="Galactose-bd-like_sf"/>
</dbReference>
<reference evidence="2 3" key="1">
    <citation type="submission" date="2017-09" db="EMBL/GenBank/DDBJ databases">
        <title>Depth-based differentiation of microbial function through sediment-hosted aquifers and enrichment of novel symbionts in the deep terrestrial subsurface.</title>
        <authorList>
            <person name="Probst A.J."/>
            <person name="Ladd B."/>
            <person name="Jarett J.K."/>
            <person name="Geller-Mcgrath D.E."/>
            <person name="Sieber C.M."/>
            <person name="Emerson J.B."/>
            <person name="Anantharaman K."/>
            <person name="Thomas B.C."/>
            <person name="Malmstrom R."/>
            <person name="Stieglmeier M."/>
            <person name="Klingl A."/>
            <person name="Woyke T."/>
            <person name="Ryan C.M."/>
            <person name="Banfield J.F."/>
        </authorList>
    </citation>
    <scope>NUCLEOTIDE SEQUENCE [LARGE SCALE GENOMIC DNA]</scope>
    <source>
        <strain evidence="2">CG11_big_fil_rev_8_21_14_0_20_42_13</strain>
    </source>
</reference>
<protein>
    <recommendedName>
        <fullName evidence="1">F5/8 type C domain-containing protein</fullName>
    </recommendedName>
</protein>
<feature type="non-terminal residue" evidence="2">
    <location>
        <position position="1"/>
    </location>
</feature>
<dbReference type="AlphaFoldDB" id="A0A2H0LW23"/>
<gene>
    <name evidence="2" type="ORF">COV72_07400</name>
</gene>
<dbReference type="InterPro" id="IPR000421">
    <property type="entry name" value="FA58C"/>
</dbReference>
<evidence type="ECO:0000313" key="3">
    <source>
        <dbReference type="Proteomes" id="UP000229641"/>
    </source>
</evidence>
<dbReference type="EMBL" id="PCWA01000095">
    <property type="protein sequence ID" value="PIQ88629.1"/>
    <property type="molecule type" value="Genomic_DNA"/>
</dbReference>
<dbReference type="Gene3D" id="2.60.120.260">
    <property type="entry name" value="Galactose-binding domain-like"/>
    <property type="match status" value="1"/>
</dbReference>
<accession>A0A2H0LW23</accession>
<feature type="domain" description="F5/8 type C" evidence="1">
    <location>
        <begin position="1"/>
        <end position="69"/>
    </location>
</feature>
<dbReference type="SUPFAM" id="SSF49785">
    <property type="entry name" value="Galactose-binding domain-like"/>
    <property type="match status" value="1"/>
</dbReference>
<sequence>INSYTIEYSGNDITWQAVTSPVESPAGTVNFGAVTARYLRFNVNGNKPRINELESYYIAGGATFSLGSGKFISLW</sequence>
<comment type="caution">
    <text evidence="2">The sequence shown here is derived from an EMBL/GenBank/DDBJ whole genome shotgun (WGS) entry which is preliminary data.</text>
</comment>
<dbReference type="PROSITE" id="PS50022">
    <property type="entry name" value="FA58C_3"/>
    <property type="match status" value="1"/>
</dbReference>
<proteinExistence type="predicted"/>
<dbReference type="Proteomes" id="UP000229641">
    <property type="component" value="Unassembled WGS sequence"/>
</dbReference>
<name>A0A2H0LW23_9BACT</name>
<evidence type="ECO:0000313" key="2">
    <source>
        <dbReference type="EMBL" id="PIQ88629.1"/>
    </source>
</evidence>
<organism evidence="2 3">
    <name type="scientific">Candidatus Ghiorseimicrobium undicola</name>
    <dbReference type="NCBI Taxonomy" id="1974746"/>
    <lineage>
        <taxon>Bacteria</taxon>
        <taxon>Pseudomonadati</taxon>
        <taxon>Candidatus Omnitrophota</taxon>
        <taxon>Candidatus Ghiorseimicrobium</taxon>
    </lineage>
</organism>
<evidence type="ECO:0000259" key="1">
    <source>
        <dbReference type="PROSITE" id="PS50022"/>
    </source>
</evidence>